<evidence type="ECO:0000313" key="2">
    <source>
        <dbReference type="Proteomes" id="UP000258501"/>
    </source>
</evidence>
<dbReference type="Proteomes" id="UP000258501">
    <property type="component" value="Segment"/>
</dbReference>
<dbReference type="EMBL" id="KC699836">
    <property type="protein sequence ID" value="AGK86911.1"/>
    <property type="molecule type" value="Genomic_DNA"/>
</dbReference>
<name>R4JGL7_9CAUD</name>
<accession>R4JGL7</accession>
<gene>
    <name evidence="1" type="ORF">SIOphi_00515</name>
</gene>
<keyword evidence="2" id="KW-1185">Reference proteome</keyword>
<reference evidence="1 2" key="1">
    <citation type="submission" date="2013-02" db="EMBL/GenBank/DDBJ databases">
        <authorList>
            <person name="Lukaszewicz M."/>
            <person name="Biegalska A."/>
            <person name="Krasowska A."/>
        </authorList>
    </citation>
    <scope>NUCLEOTIDE SEQUENCE [LARGE SCALE GENOMIC DNA]</scope>
</reference>
<sequence length="113" mass="13175">MGIMVLTDEMVLNVFRECLKEGIKEEEDKTYRTFDNSLVLLVSPEHNFVEIYAKYLMVVRLEFYSNNVDWKCASFDDIVPYELADYVSAITAVYNEEKEARKGNGFHVTVEED</sequence>
<proteinExistence type="predicted"/>
<organism evidence="1 2">
    <name type="scientific">Bacillus phage SIOphi</name>
    <dbReference type="NCBI Taxonomy" id="1285382"/>
    <lineage>
        <taxon>Viruses</taxon>
        <taxon>Duplodnaviria</taxon>
        <taxon>Heunggongvirae</taxon>
        <taxon>Uroviricota</taxon>
        <taxon>Caudoviricetes</taxon>
        <taxon>Herelleviridae</taxon>
        <taxon>Bastillevirinae</taxon>
        <taxon>Siophivirus</taxon>
        <taxon>Siophivirus SIOphi</taxon>
    </lineage>
</organism>
<evidence type="ECO:0000313" key="1">
    <source>
        <dbReference type="EMBL" id="AGK86911.1"/>
    </source>
</evidence>
<protein>
    <submittedName>
        <fullName evidence="1">Uncharacterized protein</fullName>
    </submittedName>
</protein>